<feature type="signal peptide" evidence="1">
    <location>
        <begin position="1"/>
        <end position="22"/>
    </location>
</feature>
<organism evidence="2 3">
    <name type="scientific">Streptomyces yanii</name>
    <dbReference type="NCBI Taxonomy" id="78510"/>
    <lineage>
        <taxon>Bacteria</taxon>
        <taxon>Bacillati</taxon>
        <taxon>Actinomycetota</taxon>
        <taxon>Actinomycetes</taxon>
        <taxon>Kitasatosporales</taxon>
        <taxon>Streptomycetaceae</taxon>
        <taxon>Streptomyces</taxon>
    </lineage>
</organism>
<proteinExistence type="predicted"/>
<evidence type="ECO:0000313" key="2">
    <source>
        <dbReference type="EMBL" id="MFB9571412.1"/>
    </source>
</evidence>
<evidence type="ECO:0000313" key="3">
    <source>
        <dbReference type="Proteomes" id="UP001589710"/>
    </source>
</evidence>
<keyword evidence="3" id="KW-1185">Reference proteome</keyword>
<accession>A0ABV5R125</accession>
<comment type="caution">
    <text evidence="2">The sequence shown here is derived from an EMBL/GenBank/DDBJ whole genome shotgun (WGS) entry which is preliminary data.</text>
</comment>
<dbReference type="EMBL" id="JBHMCG010000013">
    <property type="protein sequence ID" value="MFB9571412.1"/>
    <property type="molecule type" value="Genomic_DNA"/>
</dbReference>
<dbReference type="Gene3D" id="2.50.20.20">
    <property type="match status" value="1"/>
</dbReference>
<feature type="chain" id="PRO_5047223635" description="LppX_LprAFG lipoprotein" evidence="1">
    <location>
        <begin position="23"/>
        <end position="223"/>
    </location>
</feature>
<protein>
    <recommendedName>
        <fullName evidence="4">LppX_LprAFG lipoprotein</fullName>
    </recommendedName>
</protein>
<evidence type="ECO:0000256" key="1">
    <source>
        <dbReference type="SAM" id="SignalP"/>
    </source>
</evidence>
<dbReference type="Proteomes" id="UP001589710">
    <property type="component" value="Unassembled WGS sequence"/>
</dbReference>
<dbReference type="RefSeq" id="WP_345516811.1">
    <property type="nucleotide sequence ID" value="NZ_BAAAXD010000039.1"/>
</dbReference>
<sequence length="223" mass="24357">MIHHRTATLILALSVLMLSACASGSPARPKTGQQVVRDRLAAADDTPYSAAIKAVMQSETRRLQLMVGRINLNGPLTGRTTDKTEQYTEDVVITRQKVYRCASGSRGVWQEFPASAAKGGIPTDRLPQYVHLILGHSGSVHRGSEPVRVSARLTPKDIESVDRTVGRNLRPATAIDADVWIDKEGRIVRVRQDIHFASDPDIQNTLTLTDFKSPVSVSAPVAR</sequence>
<name>A0ABV5R125_9ACTN</name>
<dbReference type="PROSITE" id="PS51257">
    <property type="entry name" value="PROKAR_LIPOPROTEIN"/>
    <property type="match status" value="1"/>
</dbReference>
<keyword evidence="1" id="KW-0732">Signal</keyword>
<reference evidence="2 3" key="1">
    <citation type="submission" date="2024-09" db="EMBL/GenBank/DDBJ databases">
        <authorList>
            <person name="Sun Q."/>
            <person name="Mori K."/>
        </authorList>
    </citation>
    <scope>NUCLEOTIDE SEQUENCE [LARGE SCALE GENOMIC DNA]</scope>
    <source>
        <strain evidence="2 3">JCM 3331</strain>
    </source>
</reference>
<evidence type="ECO:0008006" key="4">
    <source>
        <dbReference type="Google" id="ProtNLM"/>
    </source>
</evidence>
<gene>
    <name evidence="2" type="ORF">ACFFTL_03425</name>
</gene>